<dbReference type="PANTHER" id="PTHR43877">
    <property type="entry name" value="AMINOALKYLPHOSPHONATE N-ACETYLTRANSFERASE-RELATED-RELATED"/>
    <property type="match status" value="1"/>
</dbReference>
<dbReference type="Gene3D" id="3.40.630.30">
    <property type="match status" value="1"/>
</dbReference>
<organism evidence="5 6">
    <name type="scientific">Aeromicrobium yanjiei</name>
    <dbReference type="NCBI Taxonomy" id="2662028"/>
    <lineage>
        <taxon>Bacteria</taxon>
        <taxon>Bacillati</taxon>
        <taxon>Actinomycetota</taxon>
        <taxon>Actinomycetes</taxon>
        <taxon>Propionibacteriales</taxon>
        <taxon>Nocardioidaceae</taxon>
        <taxon>Aeromicrobium</taxon>
    </lineage>
</organism>
<dbReference type="Proteomes" id="UP000392064">
    <property type="component" value="Chromosome"/>
</dbReference>
<sequence length="197" mass="21620">MCICGHGSTCRRASSRGSSSAQQPRPRQSFVSRGRVRLHEAVSYLIRERQDLDLEACAAILAQVHVDQRYPVRWPDDPRAWLTYADAAAAWVAVRDGQVMGHVCVARNHPMPPELTLERLFVSPDAAGSGVGGALVDHASRWAAERGLRLTLDVAENCARAIALYGRLGWRLTGRTPIDWGDDAAQFLLHFDAPPAS</sequence>
<protein>
    <submittedName>
        <fullName evidence="5">GNAT family N-acetyltransferase</fullName>
    </submittedName>
</protein>
<dbReference type="CDD" id="cd04301">
    <property type="entry name" value="NAT_SF"/>
    <property type="match status" value="1"/>
</dbReference>
<keyword evidence="2" id="KW-0012">Acyltransferase</keyword>
<dbReference type="PANTHER" id="PTHR43877:SF2">
    <property type="entry name" value="AMINOALKYLPHOSPHONATE N-ACETYLTRANSFERASE-RELATED"/>
    <property type="match status" value="1"/>
</dbReference>
<feature type="domain" description="N-acetyltransferase" evidence="4">
    <location>
        <begin position="44"/>
        <end position="194"/>
    </location>
</feature>
<accession>A0A5Q2MN09</accession>
<evidence type="ECO:0000313" key="5">
    <source>
        <dbReference type="EMBL" id="QGG41350.1"/>
    </source>
</evidence>
<dbReference type="KEGG" id="aef:GEV26_08230"/>
<name>A0A5Q2MN09_9ACTN</name>
<feature type="compositionally biased region" description="Low complexity" evidence="3">
    <location>
        <begin position="11"/>
        <end position="29"/>
    </location>
</feature>
<dbReference type="Pfam" id="PF00583">
    <property type="entry name" value="Acetyltransf_1"/>
    <property type="match status" value="1"/>
</dbReference>
<evidence type="ECO:0000313" key="6">
    <source>
        <dbReference type="Proteomes" id="UP000392064"/>
    </source>
</evidence>
<dbReference type="InterPro" id="IPR000182">
    <property type="entry name" value="GNAT_dom"/>
</dbReference>
<dbReference type="InterPro" id="IPR050832">
    <property type="entry name" value="Bact_Acetyltransf"/>
</dbReference>
<dbReference type="EMBL" id="CP045737">
    <property type="protein sequence ID" value="QGG41350.1"/>
    <property type="molecule type" value="Genomic_DNA"/>
</dbReference>
<feature type="region of interest" description="Disordered" evidence="3">
    <location>
        <begin position="11"/>
        <end position="30"/>
    </location>
</feature>
<dbReference type="SUPFAM" id="SSF55729">
    <property type="entry name" value="Acyl-CoA N-acyltransferases (Nat)"/>
    <property type="match status" value="1"/>
</dbReference>
<evidence type="ECO:0000256" key="1">
    <source>
        <dbReference type="ARBA" id="ARBA00022679"/>
    </source>
</evidence>
<proteinExistence type="predicted"/>
<evidence type="ECO:0000259" key="4">
    <source>
        <dbReference type="PROSITE" id="PS51186"/>
    </source>
</evidence>
<evidence type="ECO:0000256" key="3">
    <source>
        <dbReference type="SAM" id="MobiDB-lite"/>
    </source>
</evidence>
<dbReference type="AlphaFoldDB" id="A0A5Q2MN09"/>
<dbReference type="PROSITE" id="PS51186">
    <property type="entry name" value="GNAT"/>
    <property type="match status" value="1"/>
</dbReference>
<gene>
    <name evidence="5" type="ORF">GEV26_08230</name>
</gene>
<dbReference type="InterPro" id="IPR016181">
    <property type="entry name" value="Acyl_CoA_acyltransferase"/>
</dbReference>
<dbReference type="GO" id="GO:0016747">
    <property type="term" value="F:acyltransferase activity, transferring groups other than amino-acyl groups"/>
    <property type="evidence" value="ECO:0007669"/>
    <property type="project" value="InterPro"/>
</dbReference>
<keyword evidence="6" id="KW-1185">Reference proteome</keyword>
<reference evidence="5 6" key="1">
    <citation type="submission" date="2019-11" db="EMBL/GenBank/DDBJ databases">
        <authorList>
            <person name="Li J."/>
        </authorList>
    </citation>
    <scope>NUCLEOTIDE SEQUENCE [LARGE SCALE GENOMIC DNA]</scope>
    <source>
        <strain evidence="5 6">MF47</strain>
    </source>
</reference>
<evidence type="ECO:0000256" key="2">
    <source>
        <dbReference type="ARBA" id="ARBA00023315"/>
    </source>
</evidence>
<keyword evidence="1 5" id="KW-0808">Transferase</keyword>